<accession>A0A5B7EK17</accession>
<sequence length="66" mass="7066">MQLSVGSSENLLDSRAPHSMLADGAGKSGIGVLHWWRWMAAQFGSECTCITAGDVSGVVMNETVRR</sequence>
<proteinExistence type="predicted"/>
<dbReference type="Proteomes" id="UP000324222">
    <property type="component" value="Unassembled WGS sequence"/>
</dbReference>
<reference evidence="1 2" key="1">
    <citation type="submission" date="2019-05" db="EMBL/GenBank/DDBJ databases">
        <title>Another draft genome of Portunus trituberculatus and its Hox gene families provides insights of decapod evolution.</title>
        <authorList>
            <person name="Jeong J.-H."/>
            <person name="Song I."/>
            <person name="Kim S."/>
            <person name="Choi T."/>
            <person name="Kim D."/>
            <person name="Ryu S."/>
            <person name="Kim W."/>
        </authorList>
    </citation>
    <scope>NUCLEOTIDE SEQUENCE [LARGE SCALE GENOMIC DNA]</scope>
    <source>
        <tissue evidence="1">Muscle</tissue>
    </source>
</reference>
<evidence type="ECO:0000313" key="1">
    <source>
        <dbReference type="EMBL" id="MPC34801.1"/>
    </source>
</evidence>
<keyword evidence="2" id="KW-1185">Reference proteome</keyword>
<dbReference type="EMBL" id="VSRR010003133">
    <property type="protein sequence ID" value="MPC34801.1"/>
    <property type="molecule type" value="Genomic_DNA"/>
</dbReference>
<gene>
    <name evidence="1" type="ORF">E2C01_028202</name>
</gene>
<name>A0A5B7EK17_PORTR</name>
<organism evidence="1 2">
    <name type="scientific">Portunus trituberculatus</name>
    <name type="common">Swimming crab</name>
    <name type="synonym">Neptunus trituberculatus</name>
    <dbReference type="NCBI Taxonomy" id="210409"/>
    <lineage>
        <taxon>Eukaryota</taxon>
        <taxon>Metazoa</taxon>
        <taxon>Ecdysozoa</taxon>
        <taxon>Arthropoda</taxon>
        <taxon>Crustacea</taxon>
        <taxon>Multicrustacea</taxon>
        <taxon>Malacostraca</taxon>
        <taxon>Eumalacostraca</taxon>
        <taxon>Eucarida</taxon>
        <taxon>Decapoda</taxon>
        <taxon>Pleocyemata</taxon>
        <taxon>Brachyura</taxon>
        <taxon>Eubrachyura</taxon>
        <taxon>Portunoidea</taxon>
        <taxon>Portunidae</taxon>
        <taxon>Portuninae</taxon>
        <taxon>Portunus</taxon>
    </lineage>
</organism>
<protein>
    <submittedName>
        <fullName evidence="1">Uncharacterized protein</fullName>
    </submittedName>
</protein>
<dbReference type="AlphaFoldDB" id="A0A5B7EK17"/>
<evidence type="ECO:0000313" key="2">
    <source>
        <dbReference type="Proteomes" id="UP000324222"/>
    </source>
</evidence>
<comment type="caution">
    <text evidence="1">The sequence shown here is derived from an EMBL/GenBank/DDBJ whole genome shotgun (WGS) entry which is preliminary data.</text>
</comment>